<proteinExistence type="inferred from homology"/>
<dbReference type="RefSeq" id="WP_073036961.1">
    <property type="nucleotide sequence ID" value="NZ_BMLR01000015.1"/>
</dbReference>
<keyword evidence="5" id="KW-0378">Hydrolase</keyword>
<gene>
    <name evidence="7" type="ORF">SAMN05444398_11568</name>
</gene>
<sequence length="89" mass="10566">MKLVFSDHAWEDYLWWQSAGKEKGLERVNDLIRAARRMPFKGIGKPEPLKGDLSGWWSRRITDEHRFVYRVSGKGESQSLEIAQLRYHY</sequence>
<evidence type="ECO:0000313" key="7">
    <source>
        <dbReference type="EMBL" id="SHM39667.1"/>
    </source>
</evidence>
<evidence type="ECO:0000256" key="2">
    <source>
        <dbReference type="ARBA" id="ARBA00022649"/>
    </source>
</evidence>
<dbReference type="EMBL" id="FRBR01000015">
    <property type="protein sequence ID" value="SHM39667.1"/>
    <property type="molecule type" value="Genomic_DNA"/>
</dbReference>
<dbReference type="NCBIfam" id="TIGR02116">
    <property type="entry name" value="toxin_Txe_YoeB"/>
    <property type="match status" value="1"/>
</dbReference>
<keyword evidence="3" id="KW-0540">Nuclease</keyword>
<evidence type="ECO:0000256" key="4">
    <source>
        <dbReference type="ARBA" id="ARBA00022759"/>
    </source>
</evidence>
<dbReference type="SUPFAM" id="SSF143011">
    <property type="entry name" value="RelE-like"/>
    <property type="match status" value="1"/>
</dbReference>
<dbReference type="InterPro" id="IPR009614">
    <property type="entry name" value="YoeB_toxin"/>
</dbReference>
<evidence type="ECO:0000256" key="1">
    <source>
        <dbReference type="ARBA" id="ARBA00008172"/>
    </source>
</evidence>
<evidence type="ECO:0000256" key="5">
    <source>
        <dbReference type="ARBA" id="ARBA00022801"/>
    </source>
</evidence>
<organism evidence="7 8">
    <name type="scientific">Roseovarius pacificus</name>
    <dbReference type="NCBI Taxonomy" id="337701"/>
    <lineage>
        <taxon>Bacteria</taxon>
        <taxon>Pseudomonadati</taxon>
        <taxon>Pseudomonadota</taxon>
        <taxon>Alphaproteobacteria</taxon>
        <taxon>Rhodobacterales</taxon>
        <taxon>Roseobacteraceae</taxon>
        <taxon>Roseovarius</taxon>
    </lineage>
</organism>
<dbReference type="AlphaFoldDB" id="A0A1M7IGY1"/>
<dbReference type="InterPro" id="IPR035093">
    <property type="entry name" value="RelE/ParE_toxin_dom_sf"/>
</dbReference>
<accession>A0A1M7IGY1</accession>
<dbReference type="PANTHER" id="PTHR38039:SF1">
    <property type="entry name" value="TOXIN YOEB"/>
    <property type="match status" value="1"/>
</dbReference>
<evidence type="ECO:0000313" key="8">
    <source>
        <dbReference type="Proteomes" id="UP000183974"/>
    </source>
</evidence>
<dbReference type="Pfam" id="PF06769">
    <property type="entry name" value="YoeB_toxin"/>
    <property type="match status" value="1"/>
</dbReference>
<dbReference type="PANTHER" id="PTHR38039">
    <property type="entry name" value="TOXIN YOEB"/>
    <property type="match status" value="1"/>
</dbReference>
<dbReference type="GO" id="GO:0006401">
    <property type="term" value="P:RNA catabolic process"/>
    <property type="evidence" value="ECO:0007669"/>
    <property type="project" value="InterPro"/>
</dbReference>
<keyword evidence="4" id="KW-0255">Endonuclease</keyword>
<dbReference type="OrthoDB" id="9801102at2"/>
<keyword evidence="8" id="KW-1185">Reference proteome</keyword>
<evidence type="ECO:0000256" key="3">
    <source>
        <dbReference type="ARBA" id="ARBA00022722"/>
    </source>
</evidence>
<keyword evidence="2" id="KW-1277">Toxin-antitoxin system</keyword>
<evidence type="ECO:0000256" key="6">
    <source>
        <dbReference type="ARBA" id="ARBA00030388"/>
    </source>
</evidence>
<dbReference type="STRING" id="337701.SAMN05444398_11568"/>
<dbReference type="Proteomes" id="UP000183974">
    <property type="component" value="Unassembled WGS sequence"/>
</dbReference>
<dbReference type="Gene3D" id="3.30.2310.20">
    <property type="entry name" value="RelE-like"/>
    <property type="match status" value="1"/>
</dbReference>
<protein>
    <recommendedName>
        <fullName evidence="6">Putative mRNA interferase YoeB</fullName>
    </recommendedName>
</protein>
<comment type="similarity">
    <text evidence="1">Belongs to the YoeB family.</text>
</comment>
<name>A0A1M7IGY1_9RHOB</name>
<reference evidence="7 8" key="1">
    <citation type="submission" date="2016-11" db="EMBL/GenBank/DDBJ databases">
        <authorList>
            <person name="Jaros S."/>
            <person name="Januszkiewicz K."/>
            <person name="Wedrychowicz H."/>
        </authorList>
    </citation>
    <scope>NUCLEOTIDE SEQUENCE [LARGE SCALE GENOMIC DNA]</scope>
    <source>
        <strain evidence="7 8">DSM 29589</strain>
    </source>
</reference>
<dbReference type="GO" id="GO:0004519">
    <property type="term" value="F:endonuclease activity"/>
    <property type="evidence" value="ECO:0007669"/>
    <property type="project" value="UniProtKB-KW"/>
</dbReference>
<dbReference type="GO" id="GO:0016787">
    <property type="term" value="F:hydrolase activity"/>
    <property type="evidence" value="ECO:0007669"/>
    <property type="project" value="UniProtKB-KW"/>
</dbReference>